<feature type="binding site" evidence="5">
    <location>
        <position position="238"/>
    </location>
    <ligand>
        <name>a divalent metal cation</name>
        <dbReference type="ChEBI" id="CHEBI:60240"/>
    </ligand>
</feature>
<evidence type="ECO:0000256" key="4">
    <source>
        <dbReference type="PIRSR" id="PIRSR000106-2"/>
    </source>
</evidence>
<protein>
    <submittedName>
        <fullName evidence="9">NAD-dependent malic enzyme</fullName>
    </submittedName>
</protein>
<dbReference type="InterPro" id="IPR036291">
    <property type="entry name" value="NAD(P)-bd_dom_sf"/>
</dbReference>
<feature type="active site" description="Proton donor" evidence="3">
    <location>
        <position position="115"/>
    </location>
</feature>
<feature type="binding site" evidence="5">
    <location>
        <position position="213"/>
    </location>
    <ligand>
        <name>a divalent metal cation</name>
        <dbReference type="ChEBI" id="CHEBI:60240"/>
    </ligand>
</feature>
<gene>
    <name evidence="9" type="ORF">D3A95_01450</name>
</gene>
<dbReference type="InterPro" id="IPR046346">
    <property type="entry name" value="Aminoacid_DH-like_N_sf"/>
</dbReference>
<evidence type="ECO:0000256" key="6">
    <source>
        <dbReference type="RuleBase" id="RU003427"/>
    </source>
</evidence>
<keyword evidence="5 6" id="KW-0479">Metal-binding</keyword>
<dbReference type="InterPro" id="IPR012302">
    <property type="entry name" value="Malic_NAD-bd"/>
</dbReference>
<feature type="binding site" evidence="5">
    <location>
        <position position="212"/>
    </location>
    <ligand>
        <name>a divalent metal cation</name>
        <dbReference type="ChEBI" id="CHEBI:60240"/>
    </ligand>
</feature>
<evidence type="ECO:0000256" key="2">
    <source>
        <dbReference type="ARBA" id="ARBA00023002"/>
    </source>
</evidence>
<dbReference type="Proteomes" id="UP000261812">
    <property type="component" value="Chromosome"/>
</dbReference>
<dbReference type="PANTHER" id="PTHR43237:SF4">
    <property type="entry name" value="NADP-DEPENDENT MALIC ENZYME"/>
    <property type="match status" value="1"/>
</dbReference>
<dbReference type="GO" id="GO:0046872">
    <property type="term" value="F:metal ion binding"/>
    <property type="evidence" value="ECO:0007669"/>
    <property type="project" value="UniProtKB-KW"/>
</dbReference>
<dbReference type="AlphaFoldDB" id="A0A7D6F243"/>
<dbReference type="PRINTS" id="PR00072">
    <property type="entry name" value="MALOXRDTASE"/>
</dbReference>
<dbReference type="Pfam" id="PF03949">
    <property type="entry name" value="Malic_M"/>
    <property type="match status" value="1"/>
</dbReference>
<dbReference type="InterPro" id="IPR045213">
    <property type="entry name" value="Malic_NAD-bd_bact_type"/>
</dbReference>
<organism evidence="9 10">
    <name type="scientific">Thermosynechococcus sichuanensis E542</name>
    <dbReference type="NCBI Taxonomy" id="2016101"/>
    <lineage>
        <taxon>Bacteria</taxon>
        <taxon>Bacillati</taxon>
        <taxon>Cyanobacteriota</taxon>
        <taxon>Cyanophyceae</taxon>
        <taxon>Acaryochloridales</taxon>
        <taxon>Thermosynechococcaceae</taxon>
        <taxon>Thermosynechococcus</taxon>
        <taxon>Thermosynechococcus sichuanensis</taxon>
    </lineage>
</organism>
<evidence type="ECO:0000256" key="5">
    <source>
        <dbReference type="PIRSR" id="PIRSR000106-3"/>
    </source>
</evidence>
<dbReference type="RefSeq" id="WP_181495720.1">
    <property type="nucleotide sequence ID" value="NZ_CP032152.1"/>
</dbReference>
<keyword evidence="2" id="KW-0560">Oxidoreductase</keyword>
<feature type="binding site" evidence="4">
    <location>
        <position position="387"/>
    </location>
    <ligand>
        <name>(S)-malate</name>
        <dbReference type="ChEBI" id="CHEBI:15589"/>
    </ligand>
</feature>
<dbReference type="InterPro" id="IPR012301">
    <property type="entry name" value="Malic_N_dom"/>
</dbReference>
<dbReference type="CDD" id="cd05311">
    <property type="entry name" value="NAD_bind_2_malic_enz"/>
    <property type="match status" value="1"/>
</dbReference>
<name>A0A7D6F243_9CYAN</name>
<feature type="binding site" evidence="4">
    <location>
        <position position="358"/>
    </location>
    <ligand>
        <name>(S)-malate</name>
        <dbReference type="ChEBI" id="CHEBI:15589"/>
    </ligand>
</feature>
<feature type="domain" description="Malic enzyme N-terminal" evidence="8">
    <location>
        <begin position="94"/>
        <end position="227"/>
    </location>
</feature>
<dbReference type="InterPro" id="IPR037062">
    <property type="entry name" value="Malic_N_dom_sf"/>
</dbReference>
<evidence type="ECO:0000313" key="9">
    <source>
        <dbReference type="EMBL" id="QLL29681.1"/>
    </source>
</evidence>
<reference evidence="10" key="1">
    <citation type="submission" date="2018-09" db="EMBL/GenBank/DDBJ databases">
        <title>Complete genome sequence of thermophilic cyanobacteria strain Thermosynechococcus elongatus PKUAC-SCTE542.</title>
        <authorList>
            <person name="Liang Y."/>
            <person name="Tang J."/>
            <person name="Daroch M."/>
        </authorList>
    </citation>
    <scope>NUCLEOTIDE SEQUENCE [LARGE SCALE GENOMIC DNA]</scope>
    <source>
        <strain evidence="10">E542</strain>
    </source>
</reference>
<evidence type="ECO:0000256" key="3">
    <source>
        <dbReference type="PIRSR" id="PIRSR000106-1"/>
    </source>
</evidence>
<feature type="active site" description="Proton acceptor" evidence="3">
    <location>
        <position position="170"/>
    </location>
</feature>
<comment type="cofactor">
    <cofactor evidence="5">
        <name>Mg(2+)</name>
        <dbReference type="ChEBI" id="CHEBI:18420"/>
    </cofactor>
    <cofactor evidence="5">
        <name>Mn(2+)</name>
        <dbReference type="ChEBI" id="CHEBI:29035"/>
    </cofactor>
    <text evidence="5">Divalent metal cations. Prefers magnesium or manganese.</text>
</comment>
<dbReference type="Pfam" id="PF00390">
    <property type="entry name" value="malic"/>
    <property type="match status" value="1"/>
</dbReference>
<accession>A0A7D6F243</accession>
<dbReference type="SUPFAM" id="SSF53223">
    <property type="entry name" value="Aminoacid dehydrogenase-like, N-terminal domain"/>
    <property type="match status" value="1"/>
</dbReference>
<dbReference type="InterPro" id="IPR001891">
    <property type="entry name" value="Malic_OxRdtase"/>
</dbReference>
<evidence type="ECO:0000256" key="1">
    <source>
        <dbReference type="ARBA" id="ARBA00008785"/>
    </source>
</evidence>
<dbReference type="GO" id="GO:0051287">
    <property type="term" value="F:NAD binding"/>
    <property type="evidence" value="ECO:0007669"/>
    <property type="project" value="InterPro"/>
</dbReference>
<dbReference type="Gene3D" id="3.40.50.720">
    <property type="entry name" value="NAD(P)-binding Rossmann-like Domain"/>
    <property type="match status" value="1"/>
</dbReference>
<evidence type="ECO:0000313" key="10">
    <source>
        <dbReference type="Proteomes" id="UP000261812"/>
    </source>
</evidence>
<feature type="domain" description="Malic enzyme NAD-binding" evidence="7">
    <location>
        <begin position="239"/>
        <end position="455"/>
    </location>
</feature>
<dbReference type="PANTHER" id="PTHR43237">
    <property type="entry name" value="NADP-DEPENDENT MALIC ENZYME"/>
    <property type="match status" value="1"/>
</dbReference>
<comment type="similarity">
    <text evidence="1 6">Belongs to the malic enzymes family.</text>
</comment>
<keyword evidence="10" id="KW-1185">Reference proteome</keyword>
<dbReference type="GO" id="GO:0016616">
    <property type="term" value="F:oxidoreductase activity, acting on the CH-OH group of donors, NAD or NADP as acceptor"/>
    <property type="evidence" value="ECO:0007669"/>
    <property type="project" value="InterPro"/>
</dbReference>
<dbReference type="PIRSF" id="PIRSF000106">
    <property type="entry name" value="ME"/>
    <property type="match status" value="1"/>
</dbReference>
<dbReference type="InterPro" id="IPR051674">
    <property type="entry name" value="Malate_Decarboxylase"/>
</dbReference>
<dbReference type="Gene3D" id="3.40.50.10380">
    <property type="entry name" value="Malic enzyme, N-terminal domain"/>
    <property type="match status" value="1"/>
</dbReference>
<dbReference type="SUPFAM" id="SSF51735">
    <property type="entry name" value="NAD(P)-binding Rossmann-fold domains"/>
    <property type="match status" value="1"/>
</dbReference>
<evidence type="ECO:0000259" key="7">
    <source>
        <dbReference type="SMART" id="SM00919"/>
    </source>
</evidence>
<dbReference type="GO" id="GO:0004470">
    <property type="term" value="F:malic enzyme activity"/>
    <property type="evidence" value="ECO:0007669"/>
    <property type="project" value="InterPro"/>
</dbReference>
<dbReference type="EMBL" id="CP032152">
    <property type="protein sequence ID" value="QLL29681.1"/>
    <property type="molecule type" value="Genomic_DNA"/>
</dbReference>
<dbReference type="SMART" id="SM01274">
    <property type="entry name" value="malic"/>
    <property type="match status" value="1"/>
</dbReference>
<evidence type="ECO:0000259" key="8">
    <source>
        <dbReference type="SMART" id="SM01274"/>
    </source>
</evidence>
<dbReference type="SMART" id="SM00919">
    <property type="entry name" value="Malic_M"/>
    <property type="match status" value="1"/>
</dbReference>
<sequence length="462" mass="48938">MVKLTPTPAYSLTLRLETSLDPAELGTVLQVIGRQQGQVGSITLIEKTANKILRELVVVAASHDHAEAIVNAVKCDTQATLLEVSDRTFRLHEGGKITVKSKHPLQEYDDLAMAYTPGVGRVSQAIADDPQLVHKLTVKSHTVAIVSDGSAVLGLGNIGPEAALPVMEGKAMLFQEFAGLDAFPICLSTQDVDEIVATVKRIAPVFGGINLEDISAPRCFEIEARLQAELDIPVFHDDQHGTAIVTLAALKNALQLVGKSLETVRIVINGAGAAGIAVARLLRKAGAKDLILCNRRGILSMQGELTPAQQEFAVTQTGTLADALGEADVFIGLSAPGVLTLEMVQRMAKEAIVFAMANPVPEIQPELIYDHVAVVATGRSDYPNQINNVLAFPGVFKGTLACRAPRMTEEMFLAAAAAIAALVSPSELNSAYIIPSVFDPRVAPAVAKAVEECARSLGLARA</sequence>
<proteinExistence type="inferred from homology"/>
<dbReference type="KEGG" id="tsq:D3A95_01450"/>